<dbReference type="Gene3D" id="1.20.1440.130">
    <property type="entry name" value="VKOR domain"/>
    <property type="match status" value="1"/>
</dbReference>
<dbReference type="EC" id="1.17.4.4" evidence="3"/>
<dbReference type="GO" id="GO:0047057">
    <property type="term" value="F:vitamin-K-epoxide reductase (warfarin-sensitive) activity"/>
    <property type="evidence" value="ECO:0007669"/>
    <property type="project" value="UniProtKB-EC"/>
</dbReference>
<keyword evidence="10" id="KW-1015">Disulfide bond</keyword>
<dbReference type="Proteomes" id="UP001152798">
    <property type="component" value="Chromosome 5"/>
</dbReference>
<keyword evidence="6" id="KW-0256">Endoplasmic reticulum</keyword>
<evidence type="ECO:0000259" key="13">
    <source>
        <dbReference type="SMART" id="SM00756"/>
    </source>
</evidence>
<keyword evidence="15" id="KW-1185">Reference proteome</keyword>
<comment type="similarity">
    <text evidence="2">Belongs to the VKOR family.</text>
</comment>
<proteinExistence type="inferred from homology"/>
<dbReference type="Pfam" id="PF07884">
    <property type="entry name" value="VKOR"/>
    <property type="match status" value="1"/>
</dbReference>
<dbReference type="PROSITE" id="PS51257">
    <property type="entry name" value="PROKAR_LIPOPROTEIN"/>
    <property type="match status" value="1"/>
</dbReference>
<dbReference type="PANTHER" id="PTHR14519">
    <property type="entry name" value="VITAMIN K EPOXIDE REDUCTASE COMPLEX, SUBUNIT 1"/>
    <property type="match status" value="1"/>
</dbReference>
<evidence type="ECO:0000256" key="3">
    <source>
        <dbReference type="ARBA" id="ARBA00012278"/>
    </source>
</evidence>
<accession>A0A9P0HK87</accession>
<dbReference type="GO" id="GO:0005789">
    <property type="term" value="C:endoplasmic reticulum membrane"/>
    <property type="evidence" value="ECO:0007669"/>
    <property type="project" value="UniProtKB-SubCell"/>
</dbReference>
<dbReference type="InterPro" id="IPR012932">
    <property type="entry name" value="VKOR"/>
</dbReference>
<evidence type="ECO:0000256" key="10">
    <source>
        <dbReference type="ARBA" id="ARBA00023157"/>
    </source>
</evidence>
<feature type="transmembrane region" description="Helical" evidence="12">
    <location>
        <begin position="90"/>
        <end position="116"/>
    </location>
</feature>
<evidence type="ECO:0000313" key="15">
    <source>
        <dbReference type="Proteomes" id="UP001152798"/>
    </source>
</evidence>
<dbReference type="CDD" id="cd12917">
    <property type="entry name" value="VKOR_euk"/>
    <property type="match status" value="1"/>
</dbReference>
<evidence type="ECO:0000256" key="2">
    <source>
        <dbReference type="ARBA" id="ARBA00006214"/>
    </source>
</evidence>
<dbReference type="OrthoDB" id="17010at2759"/>
<evidence type="ECO:0000313" key="14">
    <source>
        <dbReference type="EMBL" id="CAH1403445.1"/>
    </source>
</evidence>
<dbReference type="InterPro" id="IPR042406">
    <property type="entry name" value="VKORC1/VKORC1L1"/>
</dbReference>
<keyword evidence="7 12" id="KW-1133">Transmembrane helix</keyword>
<evidence type="ECO:0000256" key="4">
    <source>
        <dbReference type="ARBA" id="ARBA00022692"/>
    </source>
</evidence>
<comment type="subcellular location">
    <subcellularLocation>
        <location evidence="1">Endoplasmic reticulum membrane</location>
        <topology evidence="1">Multi-pass membrane protein</topology>
    </subcellularLocation>
</comment>
<dbReference type="EMBL" id="OV725081">
    <property type="protein sequence ID" value="CAH1403445.1"/>
    <property type="molecule type" value="Genomic_DNA"/>
</dbReference>
<keyword evidence="4 12" id="KW-0812">Transmembrane</keyword>
<evidence type="ECO:0000256" key="12">
    <source>
        <dbReference type="SAM" id="Phobius"/>
    </source>
</evidence>
<dbReference type="GO" id="GO:0048038">
    <property type="term" value="F:quinone binding"/>
    <property type="evidence" value="ECO:0007669"/>
    <property type="project" value="UniProtKB-KW"/>
</dbReference>
<keyword evidence="11" id="KW-0676">Redox-active center</keyword>
<dbReference type="PANTHER" id="PTHR14519:SF8">
    <property type="entry name" value="VITAMIN K EPOXIDE REDUCTASE COMPLEX SUBUNIT 1"/>
    <property type="match status" value="1"/>
</dbReference>
<organism evidence="14 15">
    <name type="scientific">Nezara viridula</name>
    <name type="common">Southern green stink bug</name>
    <name type="synonym">Cimex viridulus</name>
    <dbReference type="NCBI Taxonomy" id="85310"/>
    <lineage>
        <taxon>Eukaryota</taxon>
        <taxon>Metazoa</taxon>
        <taxon>Ecdysozoa</taxon>
        <taxon>Arthropoda</taxon>
        <taxon>Hexapoda</taxon>
        <taxon>Insecta</taxon>
        <taxon>Pterygota</taxon>
        <taxon>Neoptera</taxon>
        <taxon>Paraneoptera</taxon>
        <taxon>Hemiptera</taxon>
        <taxon>Heteroptera</taxon>
        <taxon>Panheteroptera</taxon>
        <taxon>Pentatomomorpha</taxon>
        <taxon>Pentatomoidea</taxon>
        <taxon>Pentatomidae</taxon>
        <taxon>Pentatominae</taxon>
        <taxon>Nezara</taxon>
    </lineage>
</organism>
<feature type="transmembrane region" description="Helical" evidence="12">
    <location>
        <begin position="12"/>
        <end position="32"/>
    </location>
</feature>
<evidence type="ECO:0000256" key="5">
    <source>
        <dbReference type="ARBA" id="ARBA00022719"/>
    </source>
</evidence>
<dbReference type="GO" id="GO:0042373">
    <property type="term" value="P:vitamin K metabolic process"/>
    <property type="evidence" value="ECO:0007669"/>
    <property type="project" value="InterPro"/>
</dbReference>
<feature type="domain" description="Vitamin K epoxide reductase" evidence="13">
    <location>
        <begin position="9"/>
        <end position="157"/>
    </location>
</feature>
<feature type="transmembrane region" description="Helical" evidence="12">
    <location>
        <begin position="122"/>
        <end position="152"/>
    </location>
</feature>
<dbReference type="SMART" id="SM00756">
    <property type="entry name" value="VKc"/>
    <property type="match status" value="1"/>
</dbReference>
<dbReference type="InterPro" id="IPR038354">
    <property type="entry name" value="VKOR_sf"/>
</dbReference>
<dbReference type="AlphaFoldDB" id="A0A9P0HK87"/>
<reference evidence="14" key="1">
    <citation type="submission" date="2022-01" db="EMBL/GenBank/DDBJ databases">
        <authorList>
            <person name="King R."/>
        </authorList>
    </citation>
    <scope>NUCLEOTIDE SEQUENCE</scope>
</reference>
<keyword evidence="5" id="KW-0874">Quinone</keyword>
<evidence type="ECO:0000256" key="8">
    <source>
        <dbReference type="ARBA" id="ARBA00023002"/>
    </source>
</evidence>
<name>A0A9P0HK87_NEZVI</name>
<evidence type="ECO:0000256" key="11">
    <source>
        <dbReference type="ARBA" id="ARBA00023284"/>
    </source>
</evidence>
<evidence type="ECO:0000256" key="9">
    <source>
        <dbReference type="ARBA" id="ARBA00023136"/>
    </source>
</evidence>
<evidence type="ECO:0000256" key="7">
    <source>
        <dbReference type="ARBA" id="ARBA00022989"/>
    </source>
</evidence>
<keyword evidence="9 12" id="KW-0472">Membrane</keyword>
<keyword evidence="8" id="KW-0560">Oxidoreductase</keyword>
<protein>
    <recommendedName>
        <fullName evidence="3">vitamin-K-epoxide reductase (warfarin-sensitive)</fullName>
        <ecNumber evidence="3">1.17.4.4</ecNumber>
    </recommendedName>
</protein>
<evidence type="ECO:0000256" key="6">
    <source>
        <dbReference type="ARBA" id="ARBA00022824"/>
    </source>
</evidence>
<evidence type="ECO:0000256" key="1">
    <source>
        <dbReference type="ARBA" id="ARBA00004477"/>
    </source>
</evidence>
<sequence length="177" mass="19611">MPVPNAKQLHYINFSTTTACFIGFALSLYSLLVEINIERNPTYTPMCDISPSMSCTKAFGSQYGKGFGIIGKLLGEKHGLNQPNSLYGMAFYTLCFFITMVDMRTAVNIMIGLAILSNLASLYLASLLIFVLQDFCIVCVSTYFVNATLLFLSMYKKRVLFGASNIKSEKSSHAKED</sequence>
<gene>
    <name evidence="14" type="ORF">NEZAVI_LOCUS12055</name>
</gene>